<keyword evidence="4 13" id="KW-0547">Nucleotide-binding</keyword>
<evidence type="ECO:0000259" key="17">
    <source>
        <dbReference type="PROSITE" id="PS50151"/>
    </source>
</evidence>
<dbReference type="InterPro" id="IPR027417">
    <property type="entry name" value="P-loop_NTPase"/>
</dbReference>
<dbReference type="SMART" id="SM00487">
    <property type="entry name" value="DEXDc"/>
    <property type="match status" value="1"/>
</dbReference>
<keyword evidence="6 13" id="KW-0228">DNA excision</keyword>
<reference evidence="20 21" key="1">
    <citation type="submission" date="2018-01" db="EMBL/GenBank/DDBJ databases">
        <title>Complete genome sequences of the type strains of Marinobacter flavimaris and Marinobacter maroccanus.</title>
        <authorList>
            <person name="Palau M."/>
            <person name="Boujida N."/>
            <person name="Manresa A."/>
            <person name="Minana-Galbis D."/>
        </authorList>
    </citation>
    <scope>NUCLEOTIDE SEQUENCE [LARGE SCALE GENOMIC DNA]</scope>
    <source>
        <strain evidence="20 21">N4</strain>
    </source>
</reference>
<feature type="domain" description="UVR" evidence="17">
    <location>
        <begin position="646"/>
        <end position="681"/>
    </location>
</feature>
<comment type="caution">
    <text evidence="20">The sequence shown here is derived from an EMBL/GenBank/DDBJ whole genome shotgun (WGS) entry which is preliminary data.</text>
</comment>
<dbReference type="GO" id="GO:0009381">
    <property type="term" value="F:excinuclease ABC activity"/>
    <property type="evidence" value="ECO:0007669"/>
    <property type="project" value="UniProtKB-UniRule"/>
</dbReference>
<name>A0A2S5ZE67_9GAMM</name>
<evidence type="ECO:0000256" key="3">
    <source>
        <dbReference type="ARBA" id="ARBA00022490"/>
    </source>
</evidence>
<sequence length="686" mass="77954">MASNQANVSTKEGVFKVDSPFQPAGDQPKAIEGLVDGIHSGLAHQTLLGVTGSGKTFTIANVIQQIQRPTIIMAHNKTLAAQLYGEFKEFFPDNAVEYFVSYYDYYQPEAYVPSSDTFIEKDASINEHIEQMRLSATKALLERPDAIIVATVSSIYGLGDPQSYLKMMLHLDRGDQIDQRFILRRLAELQYTRNDVEFHRANYRVRGDVIDVFPAESEKEAIRIELFDDEVENLSYFDPLTGEVLRRVPRVTIYPKSHYVTPRQTVLDAVEHIKVELDERLQQLRDNNRLVEAQRLEERTRYDIEMMLELGYCNGIENYSRYLSGRRPGEAPPTLFDYLPPNALLVVDESHVTIPQIGAMYKGDRSRKETLVEYGFRLPSALDNRPMKFEEWERIAPQMIFVSATPSNYEAEHAGQVVEQVVRPTGLLDPEIEVRPASTQVDDLLSEIHTRVKVKERVLVTTLTKRMAEDLTDFLMEHDIKVRYLHSDIDTVERVEIIRDLRRGEFDVLVGINLLREGLDMPEVSLVAILDADKEGFLRSERSLIQTMGRAARNVHGKAILYGDRITGSMQRAIDETERRRAKQEAHNLEQGITPQGLNKKIADIMEGAGGGGRGRRKAERPGQKAAEEAEQYRAKAGNRSPEEVLKEVSRLEDEMYKAASELDFETAARLRDDIAELKEAALRTG</sequence>
<keyword evidence="9 13" id="KW-0234">DNA repair</keyword>
<dbReference type="PANTHER" id="PTHR24029">
    <property type="entry name" value="UVRABC SYSTEM PROTEIN B"/>
    <property type="match status" value="1"/>
</dbReference>
<evidence type="ECO:0000256" key="11">
    <source>
        <dbReference type="ARBA" id="ARBA00026033"/>
    </source>
</evidence>
<dbReference type="Gene3D" id="6.10.140.240">
    <property type="match status" value="1"/>
</dbReference>
<evidence type="ECO:0000313" key="20">
    <source>
        <dbReference type="EMBL" id="PPI85598.1"/>
    </source>
</evidence>
<dbReference type="GO" id="GO:0016887">
    <property type="term" value="F:ATP hydrolysis activity"/>
    <property type="evidence" value="ECO:0007669"/>
    <property type="project" value="InterPro"/>
</dbReference>
<comment type="subcellular location">
    <subcellularLocation>
        <location evidence="1 13 14">Cytoplasm</location>
    </subcellularLocation>
</comment>
<organism evidence="20 21">
    <name type="scientific">Marinobacter maroccanus</name>
    <dbReference type="NCBI Taxonomy" id="2055143"/>
    <lineage>
        <taxon>Bacteria</taxon>
        <taxon>Pseudomonadati</taxon>
        <taxon>Pseudomonadota</taxon>
        <taxon>Gammaproteobacteria</taxon>
        <taxon>Pseudomonadales</taxon>
        <taxon>Marinobacteraceae</taxon>
        <taxon>Marinobacter</taxon>
    </lineage>
</organism>
<evidence type="ECO:0000256" key="1">
    <source>
        <dbReference type="ARBA" id="ARBA00004496"/>
    </source>
</evidence>
<dbReference type="Pfam" id="PF17757">
    <property type="entry name" value="UvrB_inter"/>
    <property type="match status" value="1"/>
</dbReference>
<dbReference type="FunFam" id="3.40.50.300:FF:000477">
    <property type="entry name" value="UvrABC system protein B"/>
    <property type="match status" value="1"/>
</dbReference>
<comment type="function">
    <text evidence="13">The UvrABC repair system catalyzes the recognition and processing of DNA lesions. A damage recognition complex composed of 2 UvrA and 2 UvrB subunits scans DNA for abnormalities. Upon binding of the UvrA(2)B(2) complex to a putative damaged site, the DNA wraps around one UvrB monomer. DNA wrap is dependent on ATP binding by UvrB and probably causes local melting of the DNA helix, facilitating insertion of UvrB beta-hairpin between the DNA strands. Then UvrB probes one DNA strand for the presence of a lesion. If a lesion is found the UvrA subunits dissociate and the UvrB-DNA preincision complex is formed. This complex is subsequently bound by UvrC and the second UvrB is released. If no lesion is found, the DNA wraps around the other UvrB subunit that will check the other stand for damage.</text>
</comment>
<dbReference type="InterPro" id="IPR041471">
    <property type="entry name" value="UvrB_inter"/>
</dbReference>
<feature type="compositionally biased region" description="Basic and acidic residues" evidence="16">
    <location>
        <begin position="620"/>
        <end position="634"/>
    </location>
</feature>
<dbReference type="GO" id="GO:0005737">
    <property type="term" value="C:cytoplasm"/>
    <property type="evidence" value="ECO:0007669"/>
    <property type="project" value="UniProtKB-SubCell"/>
</dbReference>
<dbReference type="GO" id="GO:0006289">
    <property type="term" value="P:nucleotide-excision repair"/>
    <property type="evidence" value="ECO:0007669"/>
    <property type="project" value="UniProtKB-UniRule"/>
</dbReference>
<evidence type="ECO:0000313" key="21">
    <source>
        <dbReference type="Proteomes" id="UP000239917"/>
    </source>
</evidence>
<gene>
    <name evidence="13" type="primary">uvrB</name>
    <name evidence="20" type="ORF">KEHDKFFH_03985</name>
</gene>
<dbReference type="Proteomes" id="UP000239917">
    <property type="component" value="Unassembled WGS sequence"/>
</dbReference>
<feature type="domain" description="Helicase C-terminal" evidence="19">
    <location>
        <begin position="440"/>
        <end position="606"/>
    </location>
</feature>
<dbReference type="PROSITE" id="PS50151">
    <property type="entry name" value="UVR"/>
    <property type="match status" value="1"/>
</dbReference>
<dbReference type="Pfam" id="PF12344">
    <property type="entry name" value="UvrB"/>
    <property type="match status" value="1"/>
</dbReference>
<dbReference type="InterPro" id="IPR024759">
    <property type="entry name" value="UvrB_YAD/RRR_dom"/>
</dbReference>
<dbReference type="GO" id="GO:0009380">
    <property type="term" value="C:excinuclease repair complex"/>
    <property type="evidence" value="ECO:0007669"/>
    <property type="project" value="InterPro"/>
</dbReference>
<keyword evidence="7 13" id="KW-0067">ATP-binding</keyword>
<dbReference type="InterPro" id="IPR014001">
    <property type="entry name" value="Helicase_ATP-bd"/>
</dbReference>
<feature type="short sequence motif" description="Beta-hairpin" evidence="13">
    <location>
        <begin position="102"/>
        <end position="125"/>
    </location>
</feature>
<keyword evidence="5 13" id="KW-0227">DNA damage</keyword>
<keyword evidence="10 13" id="KW-0742">SOS response</keyword>
<comment type="domain">
    <text evidence="13">The beta-hairpin motif is involved in DNA binding.</text>
</comment>
<keyword evidence="3 13" id="KW-0963">Cytoplasm</keyword>
<dbReference type="RefSeq" id="WP_104320713.1">
    <property type="nucleotide sequence ID" value="NZ_PSSX01000002.1"/>
</dbReference>
<dbReference type="SMART" id="SM00490">
    <property type="entry name" value="HELICc"/>
    <property type="match status" value="1"/>
</dbReference>
<dbReference type="GO" id="GO:0003677">
    <property type="term" value="F:DNA binding"/>
    <property type="evidence" value="ECO:0007669"/>
    <property type="project" value="UniProtKB-UniRule"/>
</dbReference>
<evidence type="ECO:0000259" key="19">
    <source>
        <dbReference type="PROSITE" id="PS51194"/>
    </source>
</evidence>
<keyword evidence="21" id="KW-1185">Reference proteome</keyword>
<feature type="coiled-coil region" evidence="15">
    <location>
        <begin position="267"/>
        <end position="301"/>
    </location>
</feature>
<evidence type="ECO:0000256" key="4">
    <source>
        <dbReference type="ARBA" id="ARBA00022741"/>
    </source>
</evidence>
<dbReference type="AlphaFoldDB" id="A0A2S5ZE67"/>
<evidence type="ECO:0000256" key="14">
    <source>
        <dbReference type="RuleBase" id="RU003587"/>
    </source>
</evidence>
<dbReference type="HAMAP" id="MF_00204">
    <property type="entry name" value="UvrB"/>
    <property type="match status" value="1"/>
</dbReference>
<dbReference type="InterPro" id="IPR006935">
    <property type="entry name" value="Helicase/UvrB_N"/>
</dbReference>
<dbReference type="NCBIfam" id="NF003673">
    <property type="entry name" value="PRK05298.1"/>
    <property type="match status" value="1"/>
</dbReference>
<evidence type="ECO:0000259" key="18">
    <source>
        <dbReference type="PROSITE" id="PS51192"/>
    </source>
</evidence>
<dbReference type="CDD" id="cd18790">
    <property type="entry name" value="SF2_C_UvrB"/>
    <property type="match status" value="1"/>
</dbReference>
<dbReference type="PROSITE" id="PS51194">
    <property type="entry name" value="HELICASE_CTER"/>
    <property type="match status" value="1"/>
</dbReference>
<dbReference type="SUPFAM" id="SSF52540">
    <property type="entry name" value="P-loop containing nucleoside triphosphate hydrolases"/>
    <property type="match status" value="2"/>
</dbReference>
<dbReference type="GO" id="GO:0009432">
    <property type="term" value="P:SOS response"/>
    <property type="evidence" value="ECO:0007669"/>
    <property type="project" value="UniProtKB-UniRule"/>
</dbReference>
<dbReference type="Pfam" id="PF00271">
    <property type="entry name" value="Helicase_C"/>
    <property type="match status" value="1"/>
</dbReference>
<evidence type="ECO:0000256" key="16">
    <source>
        <dbReference type="SAM" id="MobiDB-lite"/>
    </source>
</evidence>
<evidence type="ECO:0000256" key="5">
    <source>
        <dbReference type="ARBA" id="ARBA00022763"/>
    </source>
</evidence>
<dbReference type="NCBIfam" id="TIGR00631">
    <property type="entry name" value="uvrb"/>
    <property type="match status" value="1"/>
</dbReference>
<feature type="binding site" evidence="13">
    <location>
        <begin position="49"/>
        <end position="56"/>
    </location>
    <ligand>
        <name>ATP</name>
        <dbReference type="ChEBI" id="CHEBI:30616"/>
    </ligand>
</feature>
<evidence type="ECO:0000256" key="15">
    <source>
        <dbReference type="SAM" id="Coils"/>
    </source>
</evidence>
<evidence type="ECO:0000256" key="9">
    <source>
        <dbReference type="ARBA" id="ARBA00023204"/>
    </source>
</evidence>
<evidence type="ECO:0000256" key="10">
    <source>
        <dbReference type="ARBA" id="ARBA00023236"/>
    </source>
</evidence>
<dbReference type="Gene3D" id="3.40.50.300">
    <property type="entry name" value="P-loop containing nucleotide triphosphate hydrolases"/>
    <property type="match status" value="3"/>
</dbReference>
<dbReference type="GO" id="GO:0005524">
    <property type="term" value="F:ATP binding"/>
    <property type="evidence" value="ECO:0007669"/>
    <property type="project" value="UniProtKB-UniRule"/>
</dbReference>
<dbReference type="Gene3D" id="4.10.860.10">
    <property type="entry name" value="UVR domain"/>
    <property type="match status" value="1"/>
</dbReference>
<accession>A0A2S5ZE67</accession>
<dbReference type="InterPro" id="IPR001943">
    <property type="entry name" value="UVR_dom"/>
</dbReference>
<keyword evidence="8 13" id="KW-0267">Excision nuclease</keyword>
<evidence type="ECO:0000256" key="7">
    <source>
        <dbReference type="ARBA" id="ARBA00022840"/>
    </source>
</evidence>
<dbReference type="InterPro" id="IPR001650">
    <property type="entry name" value="Helicase_C-like"/>
</dbReference>
<feature type="domain" description="Helicase ATP-binding" evidence="18">
    <location>
        <begin position="36"/>
        <end position="169"/>
    </location>
</feature>
<comment type="subunit">
    <text evidence="11 13 14">Forms a heterotetramer with UvrA during the search for lesions. Interacts with UvrC in an incision complex.</text>
</comment>
<evidence type="ECO:0000256" key="6">
    <source>
        <dbReference type="ARBA" id="ARBA00022769"/>
    </source>
</evidence>
<evidence type="ECO:0000256" key="12">
    <source>
        <dbReference type="ARBA" id="ARBA00029504"/>
    </source>
</evidence>
<comment type="similarity">
    <text evidence="2 13 14">Belongs to the UvrB family.</text>
</comment>
<dbReference type="SUPFAM" id="SSF46600">
    <property type="entry name" value="C-terminal UvrC-binding domain of UvrB"/>
    <property type="match status" value="1"/>
</dbReference>
<dbReference type="EMBL" id="PSSX01000002">
    <property type="protein sequence ID" value="PPI85598.1"/>
    <property type="molecule type" value="Genomic_DNA"/>
</dbReference>
<dbReference type="OrthoDB" id="9806651at2"/>
<evidence type="ECO:0000256" key="13">
    <source>
        <dbReference type="HAMAP-Rule" id="MF_00204"/>
    </source>
</evidence>
<dbReference type="Pfam" id="PF04851">
    <property type="entry name" value="ResIII"/>
    <property type="match status" value="1"/>
</dbReference>
<proteinExistence type="inferred from homology"/>
<dbReference type="PANTHER" id="PTHR24029:SF0">
    <property type="entry name" value="UVRABC SYSTEM PROTEIN B"/>
    <property type="match status" value="1"/>
</dbReference>
<dbReference type="PROSITE" id="PS51192">
    <property type="entry name" value="HELICASE_ATP_BIND_1"/>
    <property type="match status" value="1"/>
</dbReference>
<dbReference type="Pfam" id="PF02151">
    <property type="entry name" value="UVR"/>
    <property type="match status" value="1"/>
</dbReference>
<evidence type="ECO:0000256" key="2">
    <source>
        <dbReference type="ARBA" id="ARBA00008533"/>
    </source>
</evidence>
<keyword evidence="15" id="KW-0175">Coiled coil</keyword>
<feature type="region of interest" description="Disordered" evidence="16">
    <location>
        <begin position="608"/>
        <end position="643"/>
    </location>
</feature>
<evidence type="ECO:0000256" key="8">
    <source>
        <dbReference type="ARBA" id="ARBA00022881"/>
    </source>
</evidence>
<protein>
    <recommendedName>
        <fullName evidence="12 13">UvrABC system protein B</fullName>
        <shortName evidence="13">Protein UvrB</shortName>
    </recommendedName>
    <alternativeName>
        <fullName evidence="13">Excinuclease ABC subunit B</fullName>
    </alternativeName>
</protein>
<dbReference type="CDD" id="cd17916">
    <property type="entry name" value="DEXHc_UvrB"/>
    <property type="match status" value="1"/>
</dbReference>
<dbReference type="InterPro" id="IPR004807">
    <property type="entry name" value="UvrB"/>
</dbReference>
<dbReference type="InterPro" id="IPR036876">
    <property type="entry name" value="UVR_dom_sf"/>
</dbReference>